<accession>A0ABW5NDD8</accession>
<dbReference type="InterPro" id="IPR007492">
    <property type="entry name" value="LytTR_DNA-bd_dom"/>
</dbReference>
<dbReference type="SMART" id="SM00850">
    <property type="entry name" value="LytTR"/>
    <property type="match status" value="1"/>
</dbReference>
<gene>
    <name evidence="4" type="ORF">ACFSTE_18630</name>
</gene>
<dbReference type="Pfam" id="PF04397">
    <property type="entry name" value="LytTR"/>
    <property type="match status" value="1"/>
</dbReference>
<name>A0ABW5NDD8_9FLAO</name>
<keyword evidence="1" id="KW-0597">Phosphoprotein</keyword>
<feature type="domain" description="Response regulatory" evidence="2">
    <location>
        <begin position="4"/>
        <end position="115"/>
    </location>
</feature>
<proteinExistence type="predicted"/>
<organism evidence="4 5">
    <name type="scientific">Aquimarina hainanensis</name>
    <dbReference type="NCBI Taxonomy" id="1578017"/>
    <lineage>
        <taxon>Bacteria</taxon>
        <taxon>Pseudomonadati</taxon>
        <taxon>Bacteroidota</taxon>
        <taxon>Flavobacteriia</taxon>
        <taxon>Flavobacteriales</taxon>
        <taxon>Flavobacteriaceae</taxon>
        <taxon>Aquimarina</taxon>
    </lineage>
</organism>
<evidence type="ECO:0000313" key="5">
    <source>
        <dbReference type="Proteomes" id="UP001597459"/>
    </source>
</evidence>
<reference evidence="5" key="1">
    <citation type="journal article" date="2019" name="Int. J. Syst. Evol. Microbiol.">
        <title>The Global Catalogue of Microorganisms (GCM) 10K type strain sequencing project: providing services to taxonomists for standard genome sequencing and annotation.</title>
        <authorList>
            <consortium name="The Broad Institute Genomics Platform"/>
            <consortium name="The Broad Institute Genome Sequencing Center for Infectious Disease"/>
            <person name="Wu L."/>
            <person name="Ma J."/>
        </authorList>
    </citation>
    <scope>NUCLEOTIDE SEQUENCE [LARGE SCALE GENOMIC DNA]</scope>
    <source>
        <strain evidence="5">KCTC 42423</strain>
    </source>
</reference>
<dbReference type="PROSITE" id="PS50930">
    <property type="entry name" value="HTH_LYTTR"/>
    <property type="match status" value="1"/>
</dbReference>
<dbReference type="PANTHER" id="PTHR45526:SF1">
    <property type="entry name" value="TRANSCRIPTIONAL REGULATORY PROTEIN DCUR-RELATED"/>
    <property type="match status" value="1"/>
</dbReference>
<feature type="modified residue" description="4-aspartylphosphate" evidence="1">
    <location>
        <position position="55"/>
    </location>
</feature>
<feature type="domain" description="HTH LytTR-type" evidence="3">
    <location>
        <begin position="137"/>
        <end position="237"/>
    </location>
</feature>
<dbReference type="InterPro" id="IPR001789">
    <property type="entry name" value="Sig_transdc_resp-reg_receiver"/>
</dbReference>
<dbReference type="RefSeq" id="WP_176030154.1">
    <property type="nucleotide sequence ID" value="NZ_JBHSJV010000001.1"/>
</dbReference>
<dbReference type="EMBL" id="JBHULX010000039">
    <property type="protein sequence ID" value="MFD2592861.1"/>
    <property type="molecule type" value="Genomic_DNA"/>
</dbReference>
<dbReference type="PROSITE" id="PS50110">
    <property type="entry name" value="RESPONSE_REGULATORY"/>
    <property type="match status" value="1"/>
</dbReference>
<dbReference type="SUPFAM" id="SSF52172">
    <property type="entry name" value="CheY-like"/>
    <property type="match status" value="1"/>
</dbReference>
<evidence type="ECO:0000313" key="4">
    <source>
        <dbReference type="EMBL" id="MFD2592861.1"/>
    </source>
</evidence>
<protein>
    <submittedName>
        <fullName evidence="4">LytR/AlgR family response regulator transcription factor</fullName>
    </submittedName>
</protein>
<comment type="caution">
    <text evidence="4">The sequence shown here is derived from an EMBL/GenBank/DDBJ whole genome shotgun (WGS) entry which is preliminary data.</text>
</comment>
<dbReference type="InterPro" id="IPR051271">
    <property type="entry name" value="2C-system_Tx_regulators"/>
</dbReference>
<sequence>MELKSVVIDDETLAIDVIKNYALQTKGIQITGTFTNAIEGMNFIKEHPVDLIFLDINMPLLDGLSLLKSLPFRPLVIITSAYEEYAVESFELEVLDYLVKPISFSRFIIAANKALKTASLLSQHEVGGITINERPFIFVKVTKKKMKKIYLDEILVIESLKDYIRIITATDEKHIIHQTLTSFTQELPREKFIRIHRSYTISVDKVDVIEGNSIEIEGVRYPIGRSYINEVKEFIINGSSNTP</sequence>
<dbReference type="Pfam" id="PF00072">
    <property type="entry name" value="Response_reg"/>
    <property type="match status" value="1"/>
</dbReference>
<dbReference type="PANTHER" id="PTHR45526">
    <property type="entry name" value="TRANSCRIPTIONAL REGULATORY PROTEIN DPIA"/>
    <property type="match status" value="1"/>
</dbReference>
<evidence type="ECO:0000259" key="3">
    <source>
        <dbReference type="PROSITE" id="PS50930"/>
    </source>
</evidence>
<dbReference type="Gene3D" id="3.40.50.2300">
    <property type="match status" value="1"/>
</dbReference>
<dbReference type="SMART" id="SM00448">
    <property type="entry name" value="REC"/>
    <property type="match status" value="1"/>
</dbReference>
<dbReference type="InterPro" id="IPR011006">
    <property type="entry name" value="CheY-like_superfamily"/>
</dbReference>
<dbReference type="Gene3D" id="2.40.50.1020">
    <property type="entry name" value="LytTr DNA-binding domain"/>
    <property type="match status" value="1"/>
</dbReference>
<evidence type="ECO:0000256" key="1">
    <source>
        <dbReference type="PROSITE-ProRule" id="PRU00169"/>
    </source>
</evidence>
<evidence type="ECO:0000259" key="2">
    <source>
        <dbReference type="PROSITE" id="PS50110"/>
    </source>
</evidence>
<keyword evidence="5" id="KW-1185">Reference proteome</keyword>
<dbReference type="Proteomes" id="UP001597459">
    <property type="component" value="Unassembled WGS sequence"/>
</dbReference>